<name>A0A2A9MI64_BESBE</name>
<gene>
    <name evidence="2" type="ORF">BESB_033520</name>
</gene>
<dbReference type="Proteomes" id="UP000224006">
    <property type="component" value="Chromosome II"/>
</dbReference>
<evidence type="ECO:0000313" key="3">
    <source>
        <dbReference type="Proteomes" id="UP000224006"/>
    </source>
</evidence>
<protein>
    <submittedName>
        <fullName evidence="2">Uncharacterized protein</fullName>
    </submittedName>
</protein>
<accession>A0A2A9MI64</accession>
<feature type="compositionally biased region" description="Basic and acidic residues" evidence="1">
    <location>
        <begin position="26"/>
        <end position="44"/>
    </location>
</feature>
<reference evidence="2 3" key="1">
    <citation type="submission" date="2017-09" db="EMBL/GenBank/DDBJ databases">
        <title>Genome sequencing of Besnoitia besnoiti strain Bb-Ger1.</title>
        <authorList>
            <person name="Schares G."/>
            <person name="Venepally P."/>
            <person name="Lorenzi H.A."/>
        </authorList>
    </citation>
    <scope>NUCLEOTIDE SEQUENCE [LARGE SCALE GENOMIC DNA]</scope>
    <source>
        <strain evidence="2 3">Bb-Ger1</strain>
    </source>
</reference>
<dbReference type="VEuPathDB" id="ToxoDB:BESB_033520"/>
<dbReference type="EMBL" id="NWUJ01000002">
    <property type="protein sequence ID" value="PFH36894.1"/>
    <property type="molecule type" value="Genomic_DNA"/>
</dbReference>
<organism evidence="2 3">
    <name type="scientific">Besnoitia besnoiti</name>
    <name type="common">Apicomplexan protozoan</name>
    <dbReference type="NCBI Taxonomy" id="94643"/>
    <lineage>
        <taxon>Eukaryota</taxon>
        <taxon>Sar</taxon>
        <taxon>Alveolata</taxon>
        <taxon>Apicomplexa</taxon>
        <taxon>Conoidasida</taxon>
        <taxon>Coccidia</taxon>
        <taxon>Eucoccidiorida</taxon>
        <taxon>Eimeriorina</taxon>
        <taxon>Sarcocystidae</taxon>
        <taxon>Besnoitia</taxon>
    </lineage>
</organism>
<dbReference type="RefSeq" id="XP_029220903.1">
    <property type="nucleotide sequence ID" value="XM_029361938.1"/>
</dbReference>
<proteinExistence type="predicted"/>
<sequence>MTSPSTHSFVFCAAESLAGPGRNWKRHLDPTPHGCPHRETRRAAPEPPAHPPTQAYVPPRRGALLHSSGVRACSSHSDPFRRSPVVGQVAGLSPNGGPPTTPSVGGRSLRQILKRYFAPEALPVQGNAVERC</sequence>
<evidence type="ECO:0000313" key="2">
    <source>
        <dbReference type="EMBL" id="PFH36894.1"/>
    </source>
</evidence>
<evidence type="ECO:0000256" key="1">
    <source>
        <dbReference type="SAM" id="MobiDB-lite"/>
    </source>
</evidence>
<dbReference type="AlphaFoldDB" id="A0A2A9MI64"/>
<comment type="caution">
    <text evidence="2">The sequence shown here is derived from an EMBL/GenBank/DDBJ whole genome shotgun (WGS) entry which is preliminary data.</text>
</comment>
<feature type="region of interest" description="Disordered" evidence="1">
    <location>
        <begin position="23"/>
        <end position="60"/>
    </location>
</feature>
<dbReference type="KEGG" id="bbes:BESB_033520"/>
<keyword evidence="3" id="KW-1185">Reference proteome</keyword>
<dbReference type="GeneID" id="40308333"/>